<dbReference type="Gene3D" id="2.60.40.1120">
    <property type="entry name" value="Carboxypeptidase-like, regulatory domain"/>
    <property type="match status" value="1"/>
</dbReference>
<evidence type="ECO:0000256" key="2">
    <source>
        <dbReference type="ARBA" id="ARBA00022448"/>
    </source>
</evidence>
<keyword evidence="7 10" id="KW-0472">Membrane</keyword>
<dbReference type="Proteomes" id="UP001250656">
    <property type="component" value="Unassembled WGS sequence"/>
</dbReference>
<keyword evidence="6 11" id="KW-0798">TonB box</keyword>
<dbReference type="PROSITE" id="PS52016">
    <property type="entry name" value="TONB_DEPENDENT_REC_3"/>
    <property type="match status" value="1"/>
</dbReference>
<keyword evidence="5 12" id="KW-0732">Signal</keyword>
<dbReference type="InterPro" id="IPR008969">
    <property type="entry name" value="CarboxyPept-like_regulatory"/>
</dbReference>
<dbReference type="Gene3D" id="2.40.170.20">
    <property type="entry name" value="TonB-dependent receptor, beta-barrel domain"/>
    <property type="match status" value="1"/>
</dbReference>
<feature type="domain" description="TonB-dependent receptor-like beta-barrel" evidence="13">
    <location>
        <begin position="445"/>
        <end position="978"/>
    </location>
</feature>
<proteinExistence type="inferred from homology"/>
<comment type="subcellular location">
    <subcellularLocation>
        <location evidence="1 10">Cell outer membrane</location>
        <topology evidence="1 10">Multi-pass membrane protein</topology>
    </subcellularLocation>
</comment>
<organism evidence="15 16">
    <name type="scientific">Pricia mediterranea</name>
    <dbReference type="NCBI Taxonomy" id="3076079"/>
    <lineage>
        <taxon>Bacteria</taxon>
        <taxon>Pseudomonadati</taxon>
        <taxon>Bacteroidota</taxon>
        <taxon>Flavobacteriia</taxon>
        <taxon>Flavobacteriales</taxon>
        <taxon>Flavobacteriaceae</taxon>
        <taxon>Pricia</taxon>
    </lineage>
</organism>
<dbReference type="InterPro" id="IPR012910">
    <property type="entry name" value="Plug_dom"/>
</dbReference>
<evidence type="ECO:0000313" key="15">
    <source>
        <dbReference type="EMBL" id="MDT7827948.1"/>
    </source>
</evidence>
<dbReference type="EMBL" id="JAVTTP010000001">
    <property type="protein sequence ID" value="MDT7827948.1"/>
    <property type="molecule type" value="Genomic_DNA"/>
</dbReference>
<dbReference type="RefSeq" id="WP_314013080.1">
    <property type="nucleotide sequence ID" value="NZ_JAVTTP010000001.1"/>
</dbReference>
<keyword evidence="4 10" id="KW-0812">Transmembrane</keyword>
<dbReference type="SUPFAM" id="SSF56935">
    <property type="entry name" value="Porins"/>
    <property type="match status" value="1"/>
</dbReference>
<evidence type="ECO:0000256" key="1">
    <source>
        <dbReference type="ARBA" id="ARBA00004571"/>
    </source>
</evidence>
<dbReference type="PANTHER" id="PTHR30069:SF29">
    <property type="entry name" value="HEMOGLOBIN AND HEMOGLOBIN-HAPTOGLOBIN-BINDING PROTEIN 1-RELATED"/>
    <property type="match status" value="1"/>
</dbReference>
<keyword evidence="8" id="KW-0675">Receptor</keyword>
<evidence type="ECO:0000256" key="11">
    <source>
        <dbReference type="RuleBase" id="RU003357"/>
    </source>
</evidence>
<evidence type="ECO:0000256" key="9">
    <source>
        <dbReference type="ARBA" id="ARBA00023237"/>
    </source>
</evidence>
<evidence type="ECO:0000256" key="8">
    <source>
        <dbReference type="ARBA" id="ARBA00023170"/>
    </source>
</evidence>
<keyword evidence="9 10" id="KW-0998">Cell outer membrane</keyword>
<dbReference type="InterPro" id="IPR023996">
    <property type="entry name" value="TonB-dep_OMP_SusC/RagA"/>
</dbReference>
<dbReference type="Pfam" id="PF13715">
    <property type="entry name" value="CarbopepD_reg_2"/>
    <property type="match status" value="1"/>
</dbReference>
<evidence type="ECO:0000256" key="4">
    <source>
        <dbReference type="ARBA" id="ARBA00022692"/>
    </source>
</evidence>
<evidence type="ECO:0000256" key="3">
    <source>
        <dbReference type="ARBA" id="ARBA00022452"/>
    </source>
</evidence>
<feature type="domain" description="TonB-dependent receptor plug" evidence="14">
    <location>
        <begin position="118"/>
        <end position="241"/>
    </location>
</feature>
<evidence type="ECO:0000256" key="12">
    <source>
        <dbReference type="SAM" id="SignalP"/>
    </source>
</evidence>
<keyword evidence="16" id="KW-1185">Reference proteome</keyword>
<protein>
    <submittedName>
        <fullName evidence="15">SusC/RagA family TonB-linked outer membrane protein</fullName>
    </submittedName>
</protein>
<reference evidence="15 16" key="1">
    <citation type="submission" date="2023-09" db="EMBL/GenBank/DDBJ databases">
        <title>Novel taxa isolated from Blanes Bay.</title>
        <authorList>
            <person name="Rey-Velasco X."/>
            <person name="Lucena T."/>
        </authorList>
    </citation>
    <scope>NUCLEOTIDE SEQUENCE [LARGE SCALE GENOMIC DNA]</scope>
    <source>
        <strain evidence="15 16">S334</strain>
    </source>
</reference>
<dbReference type="Pfam" id="PF00593">
    <property type="entry name" value="TonB_dep_Rec_b-barrel"/>
    <property type="match status" value="1"/>
</dbReference>
<sequence>MRARHKGLLTLLLALVVQLSFAQEKTVTGTVTDQNELPLPGVNIVVQGTTTGTQTDFDGNYSINAEEGQVLVFTYIGQKAVEQGVGDGNVIDVQMEEDAQALEEVVVTALGVNRDEKSLTYSAPQVNSEELLSAQNDNAVGALSSKVAGLQVNSPSGNLGGSQRILIRGANSVTGENQPLFVVDGIPMDNSGFNTTDAQRGAGGVDFGSTINDINPNNIESVTVLKGTAAALYGSRASNGVVLIKTKTGEASDKLGVSINSSVSFSQVAVLPDLQREYGGGAIITGEDSDGGFATANINGTTYRLADYHTDESWGPKYDPNLMVLHWDAFDQESFPEDYLRPRPWVAPANDVETFFNTGITYRNDITLSSGGEKGNYLFSFGSQNQTGIVPNTEIEKYSAKVSLTQNLSEKLTANSIINYTVSRGKRPTIGYDDNSVTQKFFQWGQRQLDYDRLRKYKNEDGTQRTWNRISWDDATPNYSDNPYWTVYENYPTDNRTRVFGNFGLNYQVSDELSVKGTVYGDTYHFENKERQSIGSQAQSLYRERNYDYSEYNYELVANYNKDFSDNFSLGALVGGNKRDYQLSFVRNETTGGLSLPGIFNIANGLGQLDKDTYTDKKKVNSLFASLNLAIYDQLFFDFTARNDWSSALPDNNNSYFYPSASLAWAFSDTFIQDSQWFNYGKLRVGWAQVGNDTDPYRAVNTLTIDNPFNNTGRVTVPSTRLNSELKSETTTTWEAGAELSFFKNRLNLDVTYYQNETVDQIIPIDLSFGTGYGSQYVNAGKMTNEGVEIAVGITPVRTENFKWQIDGTFAKNESELVELIDGLNSILLTNAPFQAQLAAYVGAPYGQIMGTDFIYDSEGNKVVTAGGAYAATSDIVPIGSTLPDYTAGLRNAFQYKNVDLSFLLGMSKGGKYFSTSHMWGMYSGMLEKTVANNIREDGIVLEGVTGTVTYNADGSYTVTDTAPNTTNVSAQAYGGNHYGGFGTPDAQNVFDADYFKLREVTVGYTFPKQIFDFFDTARVSLFGRNLLIWGLDYDGIDPETVSTGSGNIQGLEGGLQPSTRSYGMNVQLSF</sequence>
<evidence type="ECO:0000259" key="14">
    <source>
        <dbReference type="Pfam" id="PF07715"/>
    </source>
</evidence>
<comment type="caution">
    <text evidence="15">The sequence shown here is derived from an EMBL/GenBank/DDBJ whole genome shotgun (WGS) entry which is preliminary data.</text>
</comment>
<feature type="chain" id="PRO_5045491255" evidence="12">
    <location>
        <begin position="23"/>
        <end position="1071"/>
    </location>
</feature>
<dbReference type="InterPro" id="IPR036942">
    <property type="entry name" value="Beta-barrel_TonB_sf"/>
</dbReference>
<keyword evidence="2 10" id="KW-0813">Transport</keyword>
<evidence type="ECO:0000256" key="7">
    <source>
        <dbReference type="ARBA" id="ARBA00023136"/>
    </source>
</evidence>
<evidence type="ECO:0000259" key="13">
    <source>
        <dbReference type="Pfam" id="PF00593"/>
    </source>
</evidence>
<dbReference type="InterPro" id="IPR000531">
    <property type="entry name" value="Beta-barrel_TonB"/>
</dbReference>
<evidence type="ECO:0000256" key="10">
    <source>
        <dbReference type="PROSITE-ProRule" id="PRU01360"/>
    </source>
</evidence>
<dbReference type="NCBIfam" id="TIGR04056">
    <property type="entry name" value="OMP_RagA_SusC"/>
    <property type="match status" value="1"/>
</dbReference>
<evidence type="ECO:0000256" key="5">
    <source>
        <dbReference type="ARBA" id="ARBA00022729"/>
    </source>
</evidence>
<dbReference type="InterPro" id="IPR023997">
    <property type="entry name" value="TonB-dep_OMP_SusC/RagA_CS"/>
</dbReference>
<evidence type="ECO:0000256" key="6">
    <source>
        <dbReference type="ARBA" id="ARBA00023077"/>
    </source>
</evidence>
<keyword evidence="3 10" id="KW-1134">Transmembrane beta strand</keyword>
<dbReference type="Pfam" id="PF07715">
    <property type="entry name" value="Plug"/>
    <property type="match status" value="1"/>
</dbReference>
<dbReference type="PANTHER" id="PTHR30069">
    <property type="entry name" value="TONB-DEPENDENT OUTER MEMBRANE RECEPTOR"/>
    <property type="match status" value="1"/>
</dbReference>
<feature type="signal peptide" evidence="12">
    <location>
        <begin position="1"/>
        <end position="22"/>
    </location>
</feature>
<name>A0ABU3L3W8_9FLAO</name>
<dbReference type="NCBIfam" id="TIGR04057">
    <property type="entry name" value="SusC_RagA_signa"/>
    <property type="match status" value="1"/>
</dbReference>
<dbReference type="InterPro" id="IPR039426">
    <property type="entry name" value="TonB-dep_rcpt-like"/>
</dbReference>
<evidence type="ECO:0000313" key="16">
    <source>
        <dbReference type="Proteomes" id="UP001250656"/>
    </source>
</evidence>
<accession>A0ABU3L3W8</accession>
<comment type="similarity">
    <text evidence="10 11">Belongs to the TonB-dependent receptor family.</text>
</comment>
<dbReference type="InterPro" id="IPR037066">
    <property type="entry name" value="Plug_dom_sf"/>
</dbReference>
<gene>
    <name evidence="15" type="ORF">RQM65_04635</name>
</gene>
<dbReference type="Gene3D" id="2.170.130.10">
    <property type="entry name" value="TonB-dependent receptor, plug domain"/>
    <property type="match status" value="1"/>
</dbReference>
<dbReference type="SUPFAM" id="SSF49464">
    <property type="entry name" value="Carboxypeptidase regulatory domain-like"/>
    <property type="match status" value="1"/>
</dbReference>